<proteinExistence type="predicted"/>
<dbReference type="EMBL" id="JADOXO010000612">
    <property type="protein sequence ID" value="KAF9801980.1"/>
    <property type="molecule type" value="Genomic_DNA"/>
</dbReference>
<feature type="region of interest" description="Disordered" evidence="1">
    <location>
        <begin position="263"/>
        <end position="304"/>
    </location>
</feature>
<comment type="caution">
    <text evidence="2">The sequence shown here is derived from an EMBL/GenBank/DDBJ whole genome shotgun (WGS) entry which is preliminary data.</text>
</comment>
<dbReference type="AlphaFoldDB" id="A0A8H7TXE2"/>
<feature type="compositionally biased region" description="Acidic residues" evidence="1">
    <location>
        <begin position="457"/>
        <end position="468"/>
    </location>
</feature>
<organism evidence="2 3">
    <name type="scientific">Rhodonia placenta</name>
    <dbReference type="NCBI Taxonomy" id="104341"/>
    <lineage>
        <taxon>Eukaryota</taxon>
        <taxon>Fungi</taxon>
        <taxon>Dikarya</taxon>
        <taxon>Basidiomycota</taxon>
        <taxon>Agaricomycotina</taxon>
        <taxon>Agaricomycetes</taxon>
        <taxon>Polyporales</taxon>
        <taxon>Adustoporiaceae</taxon>
        <taxon>Rhodonia</taxon>
    </lineage>
</organism>
<feature type="region of interest" description="Disordered" evidence="1">
    <location>
        <begin position="1"/>
        <end position="26"/>
    </location>
</feature>
<feature type="region of interest" description="Disordered" evidence="1">
    <location>
        <begin position="327"/>
        <end position="418"/>
    </location>
</feature>
<evidence type="ECO:0000313" key="2">
    <source>
        <dbReference type="EMBL" id="KAF9801980.1"/>
    </source>
</evidence>
<evidence type="ECO:0000256" key="1">
    <source>
        <dbReference type="SAM" id="MobiDB-lite"/>
    </source>
</evidence>
<reference evidence="2" key="1">
    <citation type="submission" date="2020-11" db="EMBL/GenBank/DDBJ databases">
        <authorList>
            <person name="Koelle M."/>
            <person name="Horta M.A.C."/>
            <person name="Nowrousian M."/>
            <person name="Ohm R.A."/>
            <person name="Benz P."/>
            <person name="Pilgard A."/>
        </authorList>
    </citation>
    <scope>NUCLEOTIDE SEQUENCE</scope>
    <source>
        <strain evidence="2">FPRL280</strain>
    </source>
</reference>
<feature type="compositionally biased region" description="Low complexity" evidence="1">
    <location>
        <begin position="147"/>
        <end position="173"/>
    </location>
</feature>
<reference evidence="2" key="2">
    <citation type="journal article" name="Front. Microbiol.">
        <title>Degradative Capacity of Two Strains of Rhodonia placenta: From Phenotype to Genotype.</title>
        <authorList>
            <person name="Kolle M."/>
            <person name="Horta M.A.C."/>
            <person name="Nowrousian M."/>
            <person name="Ohm R.A."/>
            <person name="Benz J.P."/>
            <person name="Pilgard A."/>
        </authorList>
    </citation>
    <scope>NUCLEOTIDE SEQUENCE</scope>
    <source>
        <strain evidence="2">FPRL280</strain>
    </source>
</reference>
<name>A0A8H7TXE2_9APHY</name>
<dbReference type="Proteomes" id="UP000639403">
    <property type="component" value="Unassembled WGS sequence"/>
</dbReference>
<feature type="region of interest" description="Disordered" evidence="1">
    <location>
        <begin position="450"/>
        <end position="483"/>
    </location>
</feature>
<gene>
    <name evidence="2" type="ORF">IEO21_09985</name>
</gene>
<protein>
    <submittedName>
        <fullName evidence="2">Uncharacterized protein</fullName>
    </submittedName>
</protein>
<feature type="compositionally biased region" description="Polar residues" evidence="1">
    <location>
        <begin position="407"/>
        <end position="417"/>
    </location>
</feature>
<feature type="region of interest" description="Disordered" evidence="1">
    <location>
        <begin position="144"/>
        <end position="177"/>
    </location>
</feature>
<accession>A0A8H7TXE2</accession>
<feature type="compositionally biased region" description="Pro residues" evidence="1">
    <location>
        <begin position="330"/>
        <end position="343"/>
    </location>
</feature>
<evidence type="ECO:0000313" key="3">
    <source>
        <dbReference type="Proteomes" id="UP000639403"/>
    </source>
</evidence>
<sequence>MPQIYRRHTERTPPPRRPSIVPTDADDSIVISDLVRTGEASRLRRRGAMRLDHGVRPSSAIFPSSSNLSSSRIVYLPPPQTPAPPWVTADPSGDEDYPPPWIARDDGTATNGGGMQLDEMRADEQHEHGFMLFCGGEEQDPVFSVGPSTAFTPSPLPLLPSQSSASTSSSQSPRARRTNGCGALLHMCAFPQRPRGVWVGKEQATDAVVALDSSYFARSAVVKMMRSACGCVREGIGCSACGNTLGTRFLPCQTASGGIFARHPSSTSTSPQIHPHAPSGPAYWRVQPAPPAPQPASSRASSPPPASTPFYVYTFFADCVSSSPEFSFPAPTPSPAPSSPVPGTPRASAAQPWLSPPADTGDGPPPIPYRWSASPRPLSPIPVSEPLENIRTRSPSPVLEHPARPALTNNAASTSGSPPRIAVRVYVESPIVEAGPRTPRDDVEIGRHVRLDADGVPVDEDAEVEEPGSPDKTGSETMVWPGR</sequence>